<dbReference type="GO" id="GO:0015421">
    <property type="term" value="F:ABC-type oligopeptide transporter activity"/>
    <property type="evidence" value="ECO:0007669"/>
    <property type="project" value="TreeGrafter"/>
</dbReference>
<keyword evidence="6 8" id="KW-0472">Membrane</keyword>
<feature type="compositionally biased region" description="Polar residues" evidence="7">
    <location>
        <begin position="17"/>
        <end position="39"/>
    </location>
</feature>
<dbReference type="InterPro" id="IPR011527">
    <property type="entry name" value="ABC1_TM_dom"/>
</dbReference>
<evidence type="ECO:0000313" key="12">
    <source>
        <dbReference type="Proteomes" id="UP000241462"/>
    </source>
</evidence>
<dbReference type="PANTHER" id="PTHR43394">
    <property type="entry name" value="ATP-DEPENDENT PERMEASE MDL1, MITOCHONDRIAL"/>
    <property type="match status" value="1"/>
</dbReference>
<feature type="transmembrane region" description="Helical" evidence="8">
    <location>
        <begin position="889"/>
        <end position="911"/>
    </location>
</feature>
<proteinExistence type="predicted"/>
<dbReference type="Proteomes" id="UP000241462">
    <property type="component" value="Unassembled WGS sequence"/>
</dbReference>
<feature type="transmembrane region" description="Helical" evidence="8">
    <location>
        <begin position="847"/>
        <end position="877"/>
    </location>
</feature>
<dbReference type="CDD" id="cd18577">
    <property type="entry name" value="ABC_6TM_Pgp_ABCB1_D1_like"/>
    <property type="match status" value="1"/>
</dbReference>
<keyword evidence="3" id="KW-0547">Nucleotide-binding</keyword>
<feature type="domain" description="ABC transporter" evidence="9">
    <location>
        <begin position="1170"/>
        <end position="1453"/>
    </location>
</feature>
<dbReference type="Gene3D" id="1.20.1560.10">
    <property type="entry name" value="ABC transporter type 1, transmembrane domain"/>
    <property type="match status" value="2"/>
</dbReference>
<dbReference type="InterPro" id="IPR003439">
    <property type="entry name" value="ABC_transporter-like_ATP-bd"/>
</dbReference>
<evidence type="ECO:0000256" key="6">
    <source>
        <dbReference type="ARBA" id="ARBA00023136"/>
    </source>
</evidence>
<feature type="region of interest" description="Disordered" evidence="7">
    <location>
        <begin position="718"/>
        <end position="743"/>
    </location>
</feature>
<feature type="transmembrane region" description="Helical" evidence="8">
    <location>
        <begin position="185"/>
        <end position="206"/>
    </location>
</feature>
<evidence type="ECO:0000256" key="7">
    <source>
        <dbReference type="SAM" id="MobiDB-lite"/>
    </source>
</evidence>
<dbReference type="Pfam" id="PF00664">
    <property type="entry name" value="ABC_membrane"/>
    <property type="match status" value="2"/>
</dbReference>
<feature type="region of interest" description="Disordered" evidence="7">
    <location>
        <begin position="638"/>
        <end position="668"/>
    </location>
</feature>
<keyword evidence="11" id="KW-0378">Hydrolase</keyword>
<dbReference type="CDD" id="cd18578">
    <property type="entry name" value="ABC_6TM_Pgp_ABCB1_D2_like"/>
    <property type="match status" value="1"/>
</dbReference>
<dbReference type="PROSITE" id="PS50893">
    <property type="entry name" value="ABC_TRANSPORTER_2"/>
    <property type="match status" value="2"/>
</dbReference>
<feature type="transmembrane region" description="Helical" evidence="8">
    <location>
        <begin position="966"/>
        <end position="986"/>
    </location>
</feature>
<organism evidence="11 12">
    <name type="scientific">Coniella lustricola</name>
    <dbReference type="NCBI Taxonomy" id="2025994"/>
    <lineage>
        <taxon>Eukaryota</taxon>
        <taxon>Fungi</taxon>
        <taxon>Dikarya</taxon>
        <taxon>Ascomycota</taxon>
        <taxon>Pezizomycotina</taxon>
        <taxon>Sordariomycetes</taxon>
        <taxon>Sordariomycetidae</taxon>
        <taxon>Diaporthales</taxon>
        <taxon>Schizoparmaceae</taxon>
        <taxon>Coniella</taxon>
    </lineage>
</organism>
<dbReference type="GO" id="GO:0090374">
    <property type="term" value="P:oligopeptide export from mitochondrion"/>
    <property type="evidence" value="ECO:0007669"/>
    <property type="project" value="TreeGrafter"/>
</dbReference>
<name>A0A2T3AAQ7_9PEZI</name>
<feature type="region of interest" description="Disordered" evidence="7">
    <location>
        <begin position="1501"/>
        <end position="1543"/>
    </location>
</feature>
<feature type="compositionally biased region" description="Basic and acidic residues" evidence="7">
    <location>
        <begin position="1516"/>
        <end position="1529"/>
    </location>
</feature>
<evidence type="ECO:0000313" key="11">
    <source>
        <dbReference type="EMBL" id="PSR88794.1"/>
    </source>
</evidence>
<dbReference type="InParanoid" id="A0A2T3AAQ7"/>
<dbReference type="GO" id="GO:0016887">
    <property type="term" value="F:ATP hydrolysis activity"/>
    <property type="evidence" value="ECO:0007669"/>
    <property type="project" value="InterPro"/>
</dbReference>
<dbReference type="STRING" id="2025994.A0A2T3AAQ7"/>
<feature type="compositionally biased region" description="Acidic residues" evidence="7">
    <location>
        <begin position="639"/>
        <end position="648"/>
    </location>
</feature>
<keyword evidence="12" id="KW-1185">Reference proteome</keyword>
<evidence type="ECO:0000259" key="9">
    <source>
        <dbReference type="PROSITE" id="PS50893"/>
    </source>
</evidence>
<feature type="domain" description="ABC transmembrane type-1" evidence="10">
    <location>
        <begin position="61"/>
        <end position="353"/>
    </location>
</feature>
<evidence type="ECO:0000256" key="4">
    <source>
        <dbReference type="ARBA" id="ARBA00022840"/>
    </source>
</evidence>
<feature type="transmembrane region" description="Helical" evidence="8">
    <location>
        <begin position="212"/>
        <end position="232"/>
    </location>
</feature>
<evidence type="ECO:0000256" key="3">
    <source>
        <dbReference type="ARBA" id="ARBA00022741"/>
    </source>
</evidence>
<protein>
    <submittedName>
        <fullName evidence="11">P-loop containing nucleoside triphosphate hydrolase protein</fullName>
    </submittedName>
</protein>
<dbReference type="PROSITE" id="PS50929">
    <property type="entry name" value="ABC_TM1F"/>
    <property type="match status" value="2"/>
</dbReference>
<dbReference type="Gene3D" id="3.40.50.300">
    <property type="entry name" value="P-loop containing nucleotide triphosphate hydrolases"/>
    <property type="match status" value="2"/>
</dbReference>
<comment type="subcellular location">
    <subcellularLocation>
        <location evidence="1">Membrane</location>
        <topology evidence="1">Multi-pass membrane protein</topology>
    </subcellularLocation>
</comment>
<dbReference type="SMART" id="SM00382">
    <property type="entry name" value="AAA"/>
    <property type="match status" value="2"/>
</dbReference>
<keyword evidence="5 8" id="KW-1133">Transmembrane helix</keyword>
<dbReference type="PROSITE" id="PS00211">
    <property type="entry name" value="ABC_TRANSPORTER_1"/>
    <property type="match status" value="1"/>
</dbReference>
<dbReference type="GO" id="GO:0005524">
    <property type="term" value="F:ATP binding"/>
    <property type="evidence" value="ECO:0007669"/>
    <property type="project" value="UniProtKB-KW"/>
</dbReference>
<dbReference type="InterPro" id="IPR017871">
    <property type="entry name" value="ABC_transporter-like_CS"/>
</dbReference>
<dbReference type="FunCoup" id="A0A2T3AAQ7">
    <property type="interactions" value="734"/>
</dbReference>
<evidence type="ECO:0000256" key="8">
    <source>
        <dbReference type="SAM" id="Phobius"/>
    </source>
</evidence>
<gene>
    <name evidence="11" type="ORF">BD289DRAFT_227362</name>
</gene>
<feature type="region of interest" description="Disordered" evidence="7">
    <location>
        <begin position="1"/>
        <end position="39"/>
    </location>
</feature>
<dbReference type="FunFam" id="3.40.50.300:FF:001471">
    <property type="entry name" value="P-loop containing nucleoside triphosphate hydrolase protein"/>
    <property type="match status" value="1"/>
</dbReference>
<reference evidence="11 12" key="1">
    <citation type="journal article" date="2018" name="Mycol. Prog.">
        <title>Coniella lustricola, a new species from submerged detritus.</title>
        <authorList>
            <person name="Raudabaugh D.B."/>
            <person name="Iturriaga T."/>
            <person name="Carver A."/>
            <person name="Mondo S."/>
            <person name="Pangilinan J."/>
            <person name="Lipzen A."/>
            <person name="He G."/>
            <person name="Amirebrahimi M."/>
            <person name="Grigoriev I.V."/>
            <person name="Miller A.N."/>
        </authorList>
    </citation>
    <scope>NUCLEOTIDE SEQUENCE [LARGE SCALE GENOMIC DNA]</scope>
    <source>
        <strain evidence="11 12">B22-T-1</strain>
    </source>
</reference>
<feature type="transmembrane region" description="Helical" evidence="8">
    <location>
        <begin position="1082"/>
        <end position="1098"/>
    </location>
</feature>
<dbReference type="InterPro" id="IPR027417">
    <property type="entry name" value="P-loop_NTPase"/>
</dbReference>
<keyword evidence="2 8" id="KW-0812">Transmembrane</keyword>
<dbReference type="InterPro" id="IPR036640">
    <property type="entry name" value="ABC1_TM_sf"/>
</dbReference>
<dbReference type="PANTHER" id="PTHR43394:SF15">
    <property type="entry name" value="ALPHA-FACTOR-TRANSPORTING ATPASE"/>
    <property type="match status" value="1"/>
</dbReference>
<sequence>MTTPPHLSSHRRKSNFDKSSVLGTDTRNNETQQQAQLGKQSKSSWKDLFAFTEPQHYGALAVAIGVAALVAAAKTSYAIFLGRVMDILTPLGAGTLSKTVAMTGVTFWCILLTAVGAAVWICNFVFMAAWVIFGELIAKNTRDTLFDNLMHKDMAWFDSQTDGISSSLSSMQVQTRELQIAMSQVMGFLITDSFVAIGCLITAFYYNWELTLVLLATIPVSIVILGLISHGLEVAIQAQKKELAYASRLITAMVTAIDLVKVYNGFDNEMRQYMQTARKAGGFFLQQARRHSMQMGYVKLWMVNLFVVGFWFALWQVSKNATTAGRAMTTFYAALTAFQAIEAFGPQWLVLAKGSAAGHTLREIVLDMAASQNQAFGVEAKPLFTPIQCTGTVELKNVSFAYPSNPDKLVLSPSSFYFTAGEVTFLVGRSGSGKSTLSNLMLKFYEPLTGSVFVDGYPIGRLATSWVRENITLIQQSSILFSDTVFKNVAFGGREPSSVSREEVQAACEMAMLQSTLASLPEGLETKVGMGGHSLSGGQKQRLALARARLRDPPVLILDEVTSGLDPISKSLILEAIRVWRAGKTTIIITHDVTQIQDDDYVYVMDQSHLVQQGFRKHLEKDAEGIFASLIALSLGDESNSEEFSDDSSSERSDEGPYTIEKLSPAQPRSRLTTAFSFRMNTGSARNSSFLGFELGIGSYRSSMMSVQETWSAPVSGIVNGATPSSEYPNSKKRSRRSREYPRDSLLHDVRKLSLEIVRERGEAVRLHRSSVSRSLVRGGLTSPDIAEKAWTADVNLAEFTPEDGQESKNSGFVDKTAERTPGQGISLFQILGTVWPLLSKTDRLQAIVGLCASLVAAACNPAFSYVFAQLVAVFWTTPSQRSAEGQAWAIRLTAIAVVDGMSLFAAHYALQCVAQSWVTTLRLEALKRILCQPKDFLDRPQQSAPHIVNTLDRNAEEMRDIVGKFVPIILIVIVMIAIAVIWAMVTSWRLTLVAFSCAPAVYAATALSAALSAKWEARTNAVSEETALVATETFLHIRVVRALTLESYFGRKHASTAEAAFRTGVARGLWTGLLYGANQSISWWMTALVLWFATRLLTAPNSTTSVADIMQVINLLLYSMGSATSMMNNIPQLSQAKATAVQLLFYATLDYGSGHEAGGPRMVPTPLPVEMKALQFAYPSLTSEQDDGSGSRKVLRNVNLRINQGDYMAIVGASGCGKSTMANLLLRLYSPLHNPQPHGFPRGAVLQAPLSFAHLPADDLSTSLLRSHMASVPQHPFLFPTTLHENIAYGLHPNSPYRTSDAVIAAAKLACVHDFIVSLPEGYSTVVGEGGVGLSGGQAQRVSIARALVRKPKLLVMDEPTSALDAEGADGVRIAIKNLVDASRRDIGTNGSSSNSSSSNSENMAVVVVTHTKEMMRMAQRVVVLDQGVVVEEGEYEELVARRGKFAELVGGGAWMASGEPASTDTRPKQRQQVSLQWSDGVEDGSKEWGIDAEQRAARQASRHLVNESPNPFTDPEHFTTAREEAVHRLQGPPRQVQIRKG</sequence>
<feature type="transmembrane region" description="Helical" evidence="8">
    <location>
        <begin position="100"/>
        <end position="133"/>
    </location>
</feature>
<evidence type="ECO:0000256" key="1">
    <source>
        <dbReference type="ARBA" id="ARBA00004141"/>
    </source>
</evidence>
<dbReference type="EMBL" id="KZ678424">
    <property type="protein sequence ID" value="PSR88794.1"/>
    <property type="molecule type" value="Genomic_DNA"/>
</dbReference>
<dbReference type="GO" id="GO:0005743">
    <property type="term" value="C:mitochondrial inner membrane"/>
    <property type="evidence" value="ECO:0007669"/>
    <property type="project" value="TreeGrafter"/>
</dbReference>
<keyword evidence="4" id="KW-0067">ATP-binding</keyword>
<evidence type="ECO:0000256" key="2">
    <source>
        <dbReference type="ARBA" id="ARBA00022692"/>
    </source>
</evidence>
<accession>A0A2T3AAQ7</accession>
<dbReference type="OrthoDB" id="6500128at2759"/>
<evidence type="ECO:0000256" key="5">
    <source>
        <dbReference type="ARBA" id="ARBA00022989"/>
    </source>
</evidence>
<feature type="domain" description="ABC transporter" evidence="9">
    <location>
        <begin position="393"/>
        <end position="632"/>
    </location>
</feature>
<dbReference type="SUPFAM" id="SSF90123">
    <property type="entry name" value="ABC transporter transmembrane region"/>
    <property type="match status" value="2"/>
</dbReference>
<feature type="transmembrane region" description="Helical" evidence="8">
    <location>
        <begin position="296"/>
        <end position="315"/>
    </location>
</feature>
<feature type="transmembrane region" description="Helical" evidence="8">
    <location>
        <begin position="57"/>
        <end position="80"/>
    </location>
</feature>
<feature type="transmembrane region" description="Helical" evidence="8">
    <location>
        <begin position="993"/>
        <end position="1014"/>
    </location>
</feature>
<dbReference type="InterPro" id="IPR039421">
    <property type="entry name" value="Type_1_exporter"/>
</dbReference>
<feature type="domain" description="ABC transmembrane type-1" evidence="10">
    <location>
        <begin position="848"/>
        <end position="1136"/>
    </location>
</feature>
<evidence type="ECO:0000259" key="10">
    <source>
        <dbReference type="PROSITE" id="PS50929"/>
    </source>
</evidence>
<dbReference type="Pfam" id="PF00005">
    <property type="entry name" value="ABC_tran"/>
    <property type="match status" value="2"/>
</dbReference>
<dbReference type="SUPFAM" id="SSF52540">
    <property type="entry name" value="P-loop containing nucleoside triphosphate hydrolases"/>
    <property type="match status" value="2"/>
</dbReference>
<dbReference type="InterPro" id="IPR003593">
    <property type="entry name" value="AAA+_ATPase"/>
</dbReference>